<dbReference type="SMART" id="SM00421">
    <property type="entry name" value="HTH_LUXR"/>
    <property type="match status" value="1"/>
</dbReference>
<sequence length="208" mass="22554">MSIRILIADDHPIVRRGLAMYLAPQAGIELIGEAEDAETALRLCLQLKPDVLLLDLLMPGNGIDVLRSVRQNKLPIRVLVLTSSEERAPVAAALRAGADSYLLKDSAPEFVLDSIRRTAAGETIFHPRIMPLVTSALTEISGAEQLSQREREVLMMIAEGASNQAIADSLGIGIKTVKTHVSNILAKLGVEDRTQAAVFAWREGLQKT</sequence>
<dbReference type="InterPro" id="IPR011006">
    <property type="entry name" value="CheY-like_superfamily"/>
</dbReference>
<keyword evidence="7" id="KW-1185">Reference proteome</keyword>
<keyword evidence="1 3" id="KW-0597">Phosphoprotein</keyword>
<evidence type="ECO:0000259" key="5">
    <source>
        <dbReference type="PROSITE" id="PS50110"/>
    </source>
</evidence>
<dbReference type="GO" id="GO:0003677">
    <property type="term" value="F:DNA binding"/>
    <property type="evidence" value="ECO:0007669"/>
    <property type="project" value="UniProtKB-KW"/>
</dbReference>
<accession>A0A2P1PSD9</accession>
<proteinExistence type="predicted"/>
<protein>
    <submittedName>
        <fullName evidence="6">DNA-binding response regulator</fullName>
    </submittedName>
</protein>
<evidence type="ECO:0000256" key="3">
    <source>
        <dbReference type="PROSITE-ProRule" id="PRU00169"/>
    </source>
</evidence>
<dbReference type="CDD" id="cd17535">
    <property type="entry name" value="REC_NarL-like"/>
    <property type="match status" value="1"/>
</dbReference>
<dbReference type="InterPro" id="IPR000792">
    <property type="entry name" value="Tscrpt_reg_LuxR_C"/>
</dbReference>
<name>A0A2P1PSD9_9GAMM</name>
<feature type="modified residue" description="4-aspartylphosphate" evidence="3">
    <location>
        <position position="55"/>
    </location>
</feature>
<dbReference type="RefSeq" id="WP_106891662.1">
    <property type="nucleotide sequence ID" value="NZ_CP027860.1"/>
</dbReference>
<dbReference type="OrthoDB" id="9796655at2"/>
<dbReference type="AlphaFoldDB" id="A0A2P1PSD9"/>
<dbReference type="PANTHER" id="PTHR43214:SF37">
    <property type="entry name" value="TRANSCRIPTIONAL REGULATORY PROTEIN YDFI"/>
    <property type="match status" value="1"/>
</dbReference>
<organism evidence="6 7">
    <name type="scientific">Ahniella affigens</name>
    <dbReference type="NCBI Taxonomy" id="2021234"/>
    <lineage>
        <taxon>Bacteria</taxon>
        <taxon>Pseudomonadati</taxon>
        <taxon>Pseudomonadota</taxon>
        <taxon>Gammaproteobacteria</taxon>
        <taxon>Lysobacterales</taxon>
        <taxon>Rhodanobacteraceae</taxon>
        <taxon>Ahniella</taxon>
    </lineage>
</organism>
<dbReference type="PROSITE" id="PS50043">
    <property type="entry name" value="HTH_LUXR_2"/>
    <property type="match status" value="1"/>
</dbReference>
<dbReference type="InterPro" id="IPR039420">
    <property type="entry name" value="WalR-like"/>
</dbReference>
<dbReference type="PRINTS" id="PR00038">
    <property type="entry name" value="HTHLUXR"/>
</dbReference>
<reference evidence="6 7" key="1">
    <citation type="submission" date="2018-03" db="EMBL/GenBank/DDBJ databases">
        <title>Ahniella affigens gen. nov., sp. nov., a gammaproteobacterium isolated from sandy soil near a stream.</title>
        <authorList>
            <person name="Ko Y."/>
            <person name="Kim J.-H."/>
        </authorList>
    </citation>
    <scope>NUCLEOTIDE SEQUENCE [LARGE SCALE GENOMIC DNA]</scope>
    <source>
        <strain evidence="6 7">D13</strain>
    </source>
</reference>
<dbReference type="SUPFAM" id="SSF46894">
    <property type="entry name" value="C-terminal effector domain of the bipartite response regulators"/>
    <property type="match status" value="1"/>
</dbReference>
<dbReference type="Proteomes" id="UP000241074">
    <property type="component" value="Chromosome"/>
</dbReference>
<dbReference type="SUPFAM" id="SSF52172">
    <property type="entry name" value="CheY-like"/>
    <property type="match status" value="1"/>
</dbReference>
<gene>
    <name evidence="6" type="ORF">C7S18_11260</name>
</gene>
<reference evidence="6 7" key="2">
    <citation type="submission" date="2018-03" db="EMBL/GenBank/DDBJ databases">
        <authorList>
            <person name="Keele B.F."/>
        </authorList>
    </citation>
    <scope>NUCLEOTIDE SEQUENCE [LARGE SCALE GENOMIC DNA]</scope>
    <source>
        <strain evidence="6 7">D13</strain>
    </source>
</reference>
<evidence type="ECO:0000256" key="1">
    <source>
        <dbReference type="ARBA" id="ARBA00022553"/>
    </source>
</evidence>
<evidence type="ECO:0000256" key="2">
    <source>
        <dbReference type="ARBA" id="ARBA00023125"/>
    </source>
</evidence>
<dbReference type="Gene3D" id="3.40.50.2300">
    <property type="match status" value="1"/>
</dbReference>
<dbReference type="InterPro" id="IPR001789">
    <property type="entry name" value="Sig_transdc_resp-reg_receiver"/>
</dbReference>
<evidence type="ECO:0000313" key="7">
    <source>
        <dbReference type="Proteomes" id="UP000241074"/>
    </source>
</evidence>
<dbReference type="Pfam" id="PF00196">
    <property type="entry name" value="GerE"/>
    <property type="match status" value="1"/>
</dbReference>
<evidence type="ECO:0000259" key="4">
    <source>
        <dbReference type="PROSITE" id="PS50043"/>
    </source>
</evidence>
<dbReference type="PANTHER" id="PTHR43214">
    <property type="entry name" value="TWO-COMPONENT RESPONSE REGULATOR"/>
    <property type="match status" value="1"/>
</dbReference>
<dbReference type="GO" id="GO:0000160">
    <property type="term" value="P:phosphorelay signal transduction system"/>
    <property type="evidence" value="ECO:0007669"/>
    <property type="project" value="InterPro"/>
</dbReference>
<feature type="domain" description="HTH luxR-type" evidence="4">
    <location>
        <begin position="139"/>
        <end position="204"/>
    </location>
</feature>
<dbReference type="SMART" id="SM00448">
    <property type="entry name" value="REC"/>
    <property type="match status" value="1"/>
</dbReference>
<dbReference type="PROSITE" id="PS00622">
    <property type="entry name" value="HTH_LUXR_1"/>
    <property type="match status" value="1"/>
</dbReference>
<dbReference type="InterPro" id="IPR058245">
    <property type="entry name" value="NreC/VraR/RcsB-like_REC"/>
</dbReference>
<dbReference type="GO" id="GO:0006355">
    <property type="term" value="P:regulation of DNA-templated transcription"/>
    <property type="evidence" value="ECO:0007669"/>
    <property type="project" value="InterPro"/>
</dbReference>
<keyword evidence="2 6" id="KW-0238">DNA-binding</keyword>
<dbReference type="EMBL" id="CP027860">
    <property type="protein sequence ID" value="AVP97742.1"/>
    <property type="molecule type" value="Genomic_DNA"/>
</dbReference>
<evidence type="ECO:0000313" key="6">
    <source>
        <dbReference type="EMBL" id="AVP97742.1"/>
    </source>
</evidence>
<dbReference type="PROSITE" id="PS50110">
    <property type="entry name" value="RESPONSE_REGULATORY"/>
    <property type="match status" value="1"/>
</dbReference>
<feature type="domain" description="Response regulatory" evidence="5">
    <location>
        <begin position="4"/>
        <end position="119"/>
    </location>
</feature>
<dbReference type="InterPro" id="IPR016032">
    <property type="entry name" value="Sig_transdc_resp-reg_C-effctor"/>
</dbReference>
<dbReference type="Pfam" id="PF00072">
    <property type="entry name" value="Response_reg"/>
    <property type="match status" value="1"/>
</dbReference>
<dbReference type="KEGG" id="xba:C7S18_11260"/>
<dbReference type="CDD" id="cd06170">
    <property type="entry name" value="LuxR_C_like"/>
    <property type="match status" value="1"/>
</dbReference>